<dbReference type="InterPro" id="IPR008822">
    <property type="entry name" value="Endonuclease_RusA-like"/>
</dbReference>
<dbReference type="GeneID" id="54987684"/>
<name>A0A2K9V3D7_9CAUD</name>
<dbReference type="Pfam" id="PF05866">
    <property type="entry name" value="RusA"/>
    <property type="match status" value="1"/>
</dbReference>
<dbReference type="GO" id="GO:0006310">
    <property type="term" value="P:DNA recombination"/>
    <property type="evidence" value="ECO:0007669"/>
    <property type="project" value="InterPro"/>
</dbReference>
<dbReference type="InterPro" id="IPR036614">
    <property type="entry name" value="RusA-like_sf"/>
</dbReference>
<dbReference type="EMBL" id="MG711464">
    <property type="protein sequence ID" value="AUV56593.1"/>
    <property type="molecule type" value="Genomic_DNA"/>
</dbReference>
<protein>
    <submittedName>
        <fullName evidence="1">Holliday junction resolvase</fullName>
    </submittedName>
</protein>
<reference evidence="1 2" key="1">
    <citation type="submission" date="2017-12" db="EMBL/GenBank/DDBJ databases">
        <title>Phages infecting Faecalibacterium prausnitzii belong to novel viral genera that help decipher intestinal viromes.</title>
        <authorList>
            <person name="Petit M.-A."/>
            <person name="De Paepe M."/>
            <person name="Benevides L."/>
            <person name="Langella P."/>
        </authorList>
    </citation>
    <scope>NUCLEOTIDE SEQUENCE [LARGE SCALE GENOMIC DNA]</scope>
</reference>
<accession>A0A2K9V3D7</accession>
<dbReference type="RefSeq" id="YP_009797272.1">
    <property type="nucleotide sequence ID" value="NC_047912.1"/>
</dbReference>
<dbReference type="Gene3D" id="3.30.1330.70">
    <property type="entry name" value="Holliday junction resolvase RusA"/>
    <property type="match status" value="1"/>
</dbReference>
<evidence type="ECO:0000313" key="2">
    <source>
        <dbReference type="Proteomes" id="UP000241935"/>
    </source>
</evidence>
<organism evidence="1 2">
    <name type="scientific">Faecalibacterium phage FP_Lugh</name>
    <dbReference type="NCBI Taxonomy" id="2070184"/>
    <lineage>
        <taxon>Viruses</taxon>
        <taxon>Duplodnaviria</taxon>
        <taxon>Heunggongvirae</taxon>
        <taxon>Uroviricota</taxon>
        <taxon>Caudoviricetes</taxon>
        <taxon>Lughvirus</taxon>
        <taxon>Lughvirus lugh</taxon>
    </lineage>
</organism>
<proteinExistence type="predicted"/>
<dbReference type="KEGG" id="vg:54987684"/>
<keyword evidence="2" id="KW-1185">Reference proteome</keyword>
<dbReference type="Proteomes" id="UP000241935">
    <property type="component" value="Segment"/>
</dbReference>
<evidence type="ECO:0000313" key="1">
    <source>
        <dbReference type="EMBL" id="AUV56593.1"/>
    </source>
</evidence>
<dbReference type="GO" id="GO:0006281">
    <property type="term" value="P:DNA repair"/>
    <property type="evidence" value="ECO:0007669"/>
    <property type="project" value="InterPro"/>
</dbReference>
<dbReference type="SUPFAM" id="SSF103084">
    <property type="entry name" value="Holliday junction resolvase RusA"/>
    <property type="match status" value="1"/>
</dbReference>
<sequence length="141" mass="15916">MQFLPIAQFFLPMKPPTTTHNAKELHAYMKGGKPCAVLHDSAELKAARAKLHAYLAPHAPDQPVPAGKPVRLVVKWCFAPEGRPDGSWRTSKPDTDNLEKALKDEMTRLHFWHDDAQVCSEIVEKFWSDPCGVFVRVEVWG</sequence>
<dbReference type="GO" id="GO:0000287">
    <property type="term" value="F:magnesium ion binding"/>
    <property type="evidence" value="ECO:0007669"/>
    <property type="project" value="InterPro"/>
</dbReference>